<evidence type="ECO:0000313" key="2">
    <source>
        <dbReference type="EMBL" id="APB01283.1"/>
    </source>
</evidence>
<dbReference type="Gene3D" id="3.40.50.720">
    <property type="entry name" value="NAD(P)-binding Rossmann-like Domain"/>
    <property type="match status" value="1"/>
</dbReference>
<reference evidence="2 3" key="1">
    <citation type="submission" date="2016-10" db="EMBL/GenBank/DDBJ databases">
        <title>Genome sequence of Nocardia seriolae strain EM150506, isolated from Anguila japonica.</title>
        <authorList>
            <person name="Han H.-J."/>
        </authorList>
    </citation>
    <scope>NUCLEOTIDE SEQUENCE [LARGE SCALE GENOMIC DNA]</scope>
    <source>
        <strain evidence="2 3">EM150506</strain>
    </source>
</reference>
<protein>
    <submittedName>
        <fullName evidence="2">NAD(P)H dehydrogenase (Quinone)</fullName>
        <ecNumber evidence="2">1.6.5.2</ecNumber>
    </submittedName>
</protein>
<keyword evidence="2" id="KW-0560">Oxidoreductase</keyword>
<dbReference type="GO" id="GO:0003955">
    <property type="term" value="F:NAD(P)H dehydrogenase (quinone) activity"/>
    <property type="evidence" value="ECO:0007669"/>
    <property type="project" value="UniProtKB-EC"/>
</dbReference>
<evidence type="ECO:0000313" key="3">
    <source>
        <dbReference type="Proteomes" id="UP000180166"/>
    </source>
</evidence>
<sequence>MPERFSTMFVPAESRCTRYMIIENVPNSENTVLVLGATGKTGRRVAELLTARGVPVQAGSRSAAIPFDWTDRGTWAAALAGVDAVYLSYQPDLAVPGAPADIKALTVAAAAAGVRKIVLLSGRGEPEALECEAIVRDSGPIWTVVRCAWFAQNFSEGAFADPILAGEVALPTGDVPEPFVHADDIAEVAVAALLDDRHAGEIYELTGPRALSFADAVAEIAAATGREIAFVPLTRTDFVAALTSYGVPADEISLLDYLFGTVLDGRNSHLADGVRRALGREPRDFAEYVREVAISGVWSVTADA</sequence>
<organism evidence="2 3">
    <name type="scientific">Nocardia seriolae</name>
    <dbReference type="NCBI Taxonomy" id="37332"/>
    <lineage>
        <taxon>Bacteria</taxon>
        <taxon>Bacillati</taxon>
        <taxon>Actinomycetota</taxon>
        <taxon>Actinomycetes</taxon>
        <taxon>Mycobacteriales</taxon>
        <taxon>Nocardiaceae</taxon>
        <taxon>Nocardia</taxon>
    </lineage>
</organism>
<dbReference type="InterPro" id="IPR016040">
    <property type="entry name" value="NAD(P)-bd_dom"/>
</dbReference>
<dbReference type="PANTHER" id="PTHR43162:SF1">
    <property type="entry name" value="PRESTALK A DIFFERENTIATION PROTEIN A"/>
    <property type="match status" value="1"/>
</dbReference>
<dbReference type="PANTHER" id="PTHR43162">
    <property type="match status" value="1"/>
</dbReference>
<dbReference type="Proteomes" id="UP000180166">
    <property type="component" value="Chromosome"/>
</dbReference>
<dbReference type="InterPro" id="IPR051604">
    <property type="entry name" value="Ergot_Alk_Oxidoreductase"/>
</dbReference>
<dbReference type="SUPFAM" id="SSF51735">
    <property type="entry name" value="NAD(P)-binding Rossmann-fold domains"/>
    <property type="match status" value="1"/>
</dbReference>
<dbReference type="EC" id="1.6.5.2" evidence="2"/>
<dbReference type="InterPro" id="IPR036291">
    <property type="entry name" value="NAD(P)-bd_dom_sf"/>
</dbReference>
<feature type="domain" description="NAD(P)-binding" evidence="1">
    <location>
        <begin position="36"/>
        <end position="122"/>
    </location>
</feature>
<evidence type="ECO:0000259" key="1">
    <source>
        <dbReference type="Pfam" id="PF13460"/>
    </source>
</evidence>
<dbReference type="AlphaFoldDB" id="A0ABC8B3T9"/>
<name>A0ABC8B3T9_9NOCA</name>
<dbReference type="Pfam" id="PF13460">
    <property type="entry name" value="NAD_binding_10"/>
    <property type="match status" value="1"/>
</dbReference>
<dbReference type="EMBL" id="CP017839">
    <property type="protein sequence ID" value="APB01283.1"/>
    <property type="molecule type" value="Genomic_DNA"/>
</dbReference>
<proteinExistence type="predicted"/>
<gene>
    <name evidence="2" type="ORF">NS506_07263</name>
</gene>
<accession>A0ABC8B3T9</accession>
<dbReference type="KEGG" id="nsr:NS506_07263"/>
<dbReference type="Gene3D" id="3.90.25.10">
    <property type="entry name" value="UDP-galactose 4-epimerase, domain 1"/>
    <property type="match status" value="1"/>
</dbReference>